<dbReference type="EMBL" id="JYNL01000070">
    <property type="protein sequence ID" value="KMO67025.1"/>
    <property type="molecule type" value="Genomic_DNA"/>
</dbReference>
<reference evidence="1 2" key="1">
    <citation type="journal article" date="2015" name="Genome Biol. Evol.">
        <title>Characterization of Three Mycobacterium spp. with Potential Use in Bioremediation by Genome Sequencing and Comparative Genomics.</title>
        <authorList>
            <person name="Das S."/>
            <person name="Pettersson B.M."/>
            <person name="Behra P.R."/>
            <person name="Ramesh M."/>
            <person name="Dasgupta S."/>
            <person name="Bhattacharya A."/>
            <person name="Kirsebom L.A."/>
        </authorList>
    </citation>
    <scope>NUCLEOTIDE SEQUENCE [LARGE SCALE GENOMIC DNA]</scope>
    <source>
        <strain evidence="1 2">DSM 43826</strain>
    </source>
</reference>
<dbReference type="Proteomes" id="UP000036513">
    <property type="component" value="Unassembled WGS sequence"/>
</dbReference>
<dbReference type="AlphaFoldDB" id="A0A0J6V878"/>
<evidence type="ECO:0000313" key="2">
    <source>
        <dbReference type="Proteomes" id="UP000036513"/>
    </source>
</evidence>
<name>A0A0J6V878_9MYCO</name>
<keyword evidence="2" id="KW-1185">Reference proteome</keyword>
<accession>A0A0J6V878</accession>
<sequence>MQRAGKLLVMNRPTPQEVGEAVAVVNAAVALAGGEVHPIARDLIEAMGRGEISGDRAAQAIIAEFVEAPSA</sequence>
<dbReference type="PATRIC" id="fig|37916.4.peg.7283"/>
<comment type="caution">
    <text evidence="1">The sequence shown here is derived from an EMBL/GenBank/DDBJ whole genome shotgun (WGS) entry which is preliminary data.</text>
</comment>
<proteinExistence type="predicted"/>
<protein>
    <submittedName>
        <fullName evidence="1">Uncharacterized protein</fullName>
    </submittedName>
</protein>
<gene>
    <name evidence="1" type="ORF">MCHLDSM_07264</name>
</gene>
<evidence type="ECO:0000313" key="1">
    <source>
        <dbReference type="EMBL" id="KMO67025.1"/>
    </source>
</evidence>
<organism evidence="1 2">
    <name type="scientific">Mycolicibacterium chlorophenolicum</name>
    <dbReference type="NCBI Taxonomy" id="37916"/>
    <lineage>
        <taxon>Bacteria</taxon>
        <taxon>Bacillati</taxon>
        <taxon>Actinomycetota</taxon>
        <taxon>Actinomycetes</taxon>
        <taxon>Mycobacteriales</taxon>
        <taxon>Mycobacteriaceae</taxon>
        <taxon>Mycolicibacterium</taxon>
    </lineage>
</organism>